<organism evidence="2 3">
    <name type="scientific">Cronartium quercuum f. sp. fusiforme G11</name>
    <dbReference type="NCBI Taxonomy" id="708437"/>
    <lineage>
        <taxon>Eukaryota</taxon>
        <taxon>Fungi</taxon>
        <taxon>Dikarya</taxon>
        <taxon>Basidiomycota</taxon>
        <taxon>Pucciniomycotina</taxon>
        <taxon>Pucciniomycetes</taxon>
        <taxon>Pucciniales</taxon>
        <taxon>Coleosporiaceae</taxon>
        <taxon>Cronartium</taxon>
    </lineage>
</organism>
<dbReference type="AlphaFoldDB" id="A0A9P6NGF8"/>
<comment type="caution">
    <text evidence="2">The sequence shown here is derived from an EMBL/GenBank/DDBJ whole genome shotgun (WGS) entry which is preliminary data.</text>
</comment>
<gene>
    <name evidence="2" type="ORF">CROQUDRAFT_660830</name>
</gene>
<evidence type="ECO:0000313" key="3">
    <source>
        <dbReference type="Proteomes" id="UP000886653"/>
    </source>
</evidence>
<feature type="region of interest" description="Disordered" evidence="1">
    <location>
        <begin position="1"/>
        <end position="31"/>
    </location>
</feature>
<protein>
    <submittedName>
        <fullName evidence="2">Uncharacterized protein</fullName>
    </submittedName>
</protein>
<accession>A0A9P6NGF8</accession>
<keyword evidence="3" id="KW-1185">Reference proteome</keyword>
<name>A0A9P6NGF8_9BASI</name>
<dbReference type="Proteomes" id="UP000886653">
    <property type="component" value="Unassembled WGS sequence"/>
</dbReference>
<dbReference type="EMBL" id="MU167311">
    <property type="protein sequence ID" value="KAG0143747.1"/>
    <property type="molecule type" value="Genomic_DNA"/>
</dbReference>
<reference evidence="2" key="1">
    <citation type="submission" date="2013-11" db="EMBL/GenBank/DDBJ databases">
        <title>Genome sequence of the fusiform rust pathogen reveals effectors for host alternation and coevolution with pine.</title>
        <authorList>
            <consortium name="DOE Joint Genome Institute"/>
            <person name="Smith K."/>
            <person name="Pendleton A."/>
            <person name="Kubisiak T."/>
            <person name="Anderson C."/>
            <person name="Salamov A."/>
            <person name="Aerts A."/>
            <person name="Riley R."/>
            <person name="Clum A."/>
            <person name="Lindquist E."/>
            <person name="Ence D."/>
            <person name="Campbell M."/>
            <person name="Kronenberg Z."/>
            <person name="Feau N."/>
            <person name="Dhillon B."/>
            <person name="Hamelin R."/>
            <person name="Burleigh J."/>
            <person name="Smith J."/>
            <person name="Yandell M."/>
            <person name="Nelson C."/>
            <person name="Grigoriev I."/>
            <person name="Davis J."/>
        </authorList>
    </citation>
    <scope>NUCLEOTIDE SEQUENCE</scope>
    <source>
        <strain evidence="2">G11</strain>
    </source>
</reference>
<dbReference type="OrthoDB" id="2163491at2759"/>
<proteinExistence type="predicted"/>
<evidence type="ECO:0000313" key="2">
    <source>
        <dbReference type="EMBL" id="KAG0143747.1"/>
    </source>
</evidence>
<evidence type="ECO:0000256" key="1">
    <source>
        <dbReference type="SAM" id="MobiDB-lite"/>
    </source>
</evidence>
<sequence>MSFRRKLPKKETKANPQNTTPGWHQKGIVQKDPKTAPIVLKLLIKHGPSSWVTDTKKLAPCGCYRRLSNR</sequence>